<sequence>MHSSQQQNPSSSSVTALKCSGIAKSFGSRSLFSGINLELRRREMVALLGASGSGKSTLLHCLSGVLPTDEGTTWIGEQSLDNLNREQLAQCRRTKIGTVFQFFHLMPTLTAAENVELPLQLLGNPRAVRENRVQELLERMGIAHRANAFPSALSGGEMQRVAIARAIAHRPPIIFADEPTGNLDQNSGQEVLRLLTEITQEENAALLMVTHSEEAAAICQRSYKLEEGMLTAV</sequence>
<proteinExistence type="inferred from homology"/>
<evidence type="ECO:0000313" key="6">
    <source>
        <dbReference type="EMBL" id="MBC2606636.1"/>
    </source>
</evidence>
<evidence type="ECO:0000259" key="5">
    <source>
        <dbReference type="PROSITE" id="PS50893"/>
    </source>
</evidence>
<dbReference type="InterPro" id="IPR017871">
    <property type="entry name" value="ABC_transporter-like_CS"/>
</dbReference>
<evidence type="ECO:0000256" key="2">
    <source>
        <dbReference type="ARBA" id="ARBA00022741"/>
    </source>
</evidence>
<dbReference type="GO" id="GO:0005524">
    <property type="term" value="F:ATP binding"/>
    <property type="evidence" value="ECO:0007669"/>
    <property type="project" value="UniProtKB-KW"/>
</dbReference>
<dbReference type="EMBL" id="JACHVC010000012">
    <property type="protein sequence ID" value="MBC2606636.1"/>
    <property type="molecule type" value="Genomic_DNA"/>
</dbReference>
<dbReference type="InterPro" id="IPR015854">
    <property type="entry name" value="ABC_transpr_LolD-like"/>
</dbReference>
<dbReference type="PANTHER" id="PTHR24220:SF659">
    <property type="entry name" value="TRANSPORTER, PUTATIVE-RELATED"/>
    <property type="match status" value="1"/>
</dbReference>
<dbReference type="CDD" id="cd03255">
    <property type="entry name" value="ABC_MJ0796_LolCDE_FtsE"/>
    <property type="match status" value="1"/>
</dbReference>
<protein>
    <submittedName>
        <fullName evidence="6">ABC transporter ATP-binding protein</fullName>
    </submittedName>
</protein>
<dbReference type="Pfam" id="PF00005">
    <property type="entry name" value="ABC_tran"/>
    <property type="match status" value="1"/>
</dbReference>
<dbReference type="InterPro" id="IPR017911">
    <property type="entry name" value="MacB-like_ATP-bd"/>
</dbReference>
<dbReference type="GO" id="GO:0098796">
    <property type="term" value="C:membrane protein complex"/>
    <property type="evidence" value="ECO:0007669"/>
    <property type="project" value="UniProtKB-ARBA"/>
</dbReference>
<dbReference type="PANTHER" id="PTHR24220">
    <property type="entry name" value="IMPORT ATP-BINDING PROTEIN"/>
    <property type="match status" value="1"/>
</dbReference>
<evidence type="ECO:0000256" key="4">
    <source>
        <dbReference type="ARBA" id="ARBA00038388"/>
    </source>
</evidence>
<comment type="caution">
    <text evidence="6">The sequence shown here is derived from an EMBL/GenBank/DDBJ whole genome shotgun (WGS) entry which is preliminary data.</text>
</comment>
<dbReference type="FunFam" id="3.40.50.300:FF:000032">
    <property type="entry name" value="Export ABC transporter ATP-binding protein"/>
    <property type="match status" value="1"/>
</dbReference>
<dbReference type="InterPro" id="IPR027417">
    <property type="entry name" value="P-loop_NTPase"/>
</dbReference>
<dbReference type="PROSITE" id="PS50893">
    <property type="entry name" value="ABC_TRANSPORTER_2"/>
    <property type="match status" value="1"/>
</dbReference>
<dbReference type="InterPro" id="IPR003593">
    <property type="entry name" value="AAA+_ATPase"/>
</dbReference>
<dbReference type="Proteomes" id="UP000526501">
    <property type="component" value="Unassembled WGS sequence"/>
</dbReference>
<dbReference type="InterPro" id="IPR003439">
    <property type="entry name" value="ABC_transporter-like_ATP-bd"/>
</dbReference>
<keyword evidence="2" id="KW-0547">Nucleotide-binding</keyword>
<gene>
    <name evidence="6" type="ORF">H5P27_11340</name>
</gene>
<organism evidence="6 7">
    <name type="scientific">Pelagicoccus albus</name>
    <dbReference type="NCBI Taxonomy" id="415222"/>
    <lineage>
        <taxon>Bacteria</taxon>
        <taxon>Pseudomonadati</taxon>
        <taxon>Verrucomicrobiota</taxon>
        <taxon>Opitutia</taxon>
        <taxon>Puniceicoccales</taxon>
        <taxon>Pelagicoccaceae</taxon>
        <taxon>Pelagicoccus</taxon>
    </lineage>
</organism>
<dbReference type="Gene3D" id="3.40.50.300">
    <property type="entry name" value="P-loop containing nucleotide triphosphate hydrolases"/>
    <property type="match status" value="1"/>
</dbReference>
<keyword evidence="7" id="KW-1185">Reference proteome</keyword>
<evidence type="ECO:0000256" key="1">
    <source>
        <dbReference type="ARBA" id="ARBA00022448"/>
    </source>
</evidence>
<comment type="similarity">
    <text evidence="4">Belongs to the ABC transporter superfamily. Macrolide exporter (TC 3.A.1.122) family.</text>
</comment>
<keyword evidence="3 6" id="KW-0067">ATP-binding</keyword>
<keyword evidence="1" id="KW-0813">Transport</keyword>
<dbReference type="AlphaFoldDB" id="A0A7X1E8T3"/>
<dbReference type="GO" id="GO:0016887">
    <property type="term" value="F:ATP hydrolysis activity"/>
    <property type="evidence" value="ECO:0007669"/>
    <property type="project" value="InterPro"/>
</dbReference>
<dbReference type="GO" id="GO:0022857">
    <property type="term" value="F:transmembrane transporter activity"/>
    <property type="evidence" value="ECO:0007669"/>
    <property type="project" value="TreeGrafter"/>
</dbReference>
<feature type="domain" description="ABC transporter" evidence="5">
    <location>
        <begin position="17"/>
        <end position="233"/>
    </location>
</feature>
<dbReference type="SUPFAM" id="SSF52540">
    <property type="entry name" value="P-loop containing nucleoside triphosphate hydrolases"/>
    <property type="match status" value="1"/>
</dbReference>
<evidence type="ECO:0000313" key="7">
    <source>
        <dbReference type="Proteomes" id="UP000526501"/>
    </source>
</evidence>
<evidence type="ECO:0000256" key="3">
    <source>
        <dbReference type="ARBA" id="ARBA00022840"/>
    </source>
</evidence>
<dbReference type="GO" id="GO:0005886">
    <property type="term" value="C:plasma membrane"/>
    <property type="evidence" value="ECO:0007669"/>
    <property type="project" value="TreeGrafter"/>
</dbReference>
<reference evidence="6 7" key="1">
    <citation type="submission" date="2020-07" db="EMBL/GenBank/DDBJ databases">
        <authorList>
            <person name="Feng X."/>
        </authorList>
    </citation>
    <scope>NUCLEOTIDE SEQUENCE [LARGE SCALE GENOMIC DNA]</scope>
    <source>
        <strain evidence="6 7">JCM23202</strain>
    </source>
</reference>
<accession>A0A7X1E8T3</accession>
<dbReference type="PROSITE" id="PS00211">
    <property type="entry name" value="ABC_TRANSPORTER_1"/>
    <property type="match status" value="1"/>
</dbReference>
<dbReference type="SMART" id="SM00382">
    <property type="entry name" value="AAA"/>
    <property type="match status" value="1"/>
</dbReference>
<name>A0A7X1E8T3_9BACT</name>